<dbReference type="PANTHER" id="PTHR30294:SF29">
    <property type="entry name" value="MULTIDRUG ABC TRANSPORTER PERMEASE YBHS-RELATED"/>
    <property type="match status" value="1"/>
</dbReference>
<dbReference type="AlphaFoldDB" id="X1JBV6"/>
<name>X1JBV6_9ZZZZ</name>
<feature type="non-terminal residue" evidence="8">
    <location>
        <position position="1"/>
    </location>
</feature>
<organism evidence="8">
    <name type="scientific">marine sediment metagenome</name>
    <dbReference type="NCBI Taxonomy" id="412755"/>
    <lineage>
        <taxon>unclassified sequences</taxon>
        <taxon>metagenomes</taxon>
        <taxon>ecological metagenomes</taxon>
    </lineage>
</organism>
<dbReference type="PANTHER" id="PTHR30294">
    <property type="entry name" value="MEMBRANE COMPONENT OF ABC TRANSPORTER YHHJ-RELATED"/>
    <property type="match status" value="1"/>
</dbReference>
<evidence type="ECO:0000256" key="2">
    <source>
        <dbReference type="ARBA" id="ARBA00022475"/>
    </source>
</evidence>
<dbReference type="GO" id="GO:0005886">
    <property type="term" value="C:plasma membrane"/>
    <property type="evidence" value="ECO:0007669"/>
    <property type="project" value="UniProtKB-SubCell"/>
</dbReference>
<dbReference type="InterPro" id="IPR051449">
    <property type="entry name" value="ABC-2_transporter_component"/>
</dbReference>
<reference evidence="8" key="1">
    <citation type="journal article" date="2014" name="Front. Microbiol.">
        <title>High frequency of phylogenetically diverse reductive dehalogenase-homologous genes in deep subseafloor sedimentary metagenomes.</title>
        <authorList>
            <person name="Kawai M."/>
            <person name="Futagami T."/>
            <person name="Toyoda A."/>
            <person name="Takaki Y."/>
            <person name="Nishi S."/>
            <person name="Hori S."/>
            <person name="Arai W."/>
            <person name="Tsubouchi T."/>
            <person name="Morono Y."/>
            <person name="Uchiyama I."/>
            <person name="Ito T."/>
            <person name="Fujiyama A."/>
            <person name="Inagaki F."/>
            <person name="Takami H."/>
        </authorList>
    </citation>
    <scope>NUCLEOTIDE SEQUENCE</scope>
    <source>
        <strain evidence="8">Expedition CK06-06</strain>
    </source>
</reference>
<feature type="transmembrane region" description="Helical" evidence="6">
    <location>
        <begin position="143"/>
        <end position="166"/>
    </location>
</feature>
<accession>X1JBV6</accession>
<evidence type="ECO:0000256" key="3">
    <source>
        <dbReference type="ARBA" id="ARBA00022692"/>
    </source>
</evidence>
<proteinExistence type="predicted"/>
<keyword evidence="5 6" id="KW-0472">Membrane</keyword>
<evidence type="ECO:0000313" key="8">
    <source>
        <dbReference type="EMBL" id="GAH78960.1"/>
    </source>
</evidence>
<protein>
    <recommendedName>
        <fullName evidence="7">ABC-2 type transporter transmembrane domain-containing protein</fullName>
    </recommendedName>
</protein>
<evidence type="ECO:0000256" key="6">
    <source>
        <dbReference type="SAM" id="Phobius"/>
    </source>
</evidence>
<sequence length="183" mass="20405">GYIISFDFYDLGVAVYQPKPSPIATDYLAGLGESPYFEIEYWAQSYEQLVELIDRNRVKIGIVMPTGMGRGAVRGEEVPIQIIADGSDNLTTTVAIGYLLGYSADFTMKYLQGQLPFGYFDRIPRIEVLEKAWYNPALSSPVFIVPGLFVVIMMLLGVILTSLTVAREWEKGTMEQLISTPKS</sequence>
<evidence type="ECO:0000256" key="5">
    <source>
        <dbReference type="ARBA" id="ARBA00023136"/>
    </source>
</evidence>
<keyword evidence="4 6" id="KW-1133">Transmembrane helix</keyword>
<keyword evidence="2" id="KW-1003">Cell membrane</keyword>
<keyword evidence="3 6" id="KW-0812">Transmembrane</keyword>
<evidence type="ECO:0000256" key="4">
    <source>
        <dbReference type="ARBA" id="ARBA00022989"/>
    </source>
</evidence>
<dbReference type="InterPro" id="IPR013525">
    <property type="entry name" value="ABC2_TM"/>
</dbReference>
<dbReference type="Pfam" id="PF12698">
    <property type="entry name" value="ABC2_membrane_3"/>
    <property type="match status" value="1"/>
</dbReference>
<feature type="domain" description="ABC-2 type transporter transmembrane" evidence="7">
    <location>
        <begin position="4"/>
        <end position="182"/>
    </location>
</feature>
<gene>
    <name evidence="8" type="ORF">S03H2_66226</name>
</gene>
<comment type="caution">
    <text evidence="8">The sequence shown here is derived from an EMBL/GenBank/DDBJ whole genome shotgun (WGS) entry which is preliminary data.</text>
</comment>
<evidence type="ECO:0000259" key="7">
    <source>
        <dbReference type="Pfam" id="PF12698"/>
    </source>
</evidence>
<comment type="subcellular location">
    <subcellularLocation>
        <location evidence="1">Cell membrane</location>
        <topology evidence="1">Multi-pass membrane protein</topology>
    </subcellularLocation>
</comment>
<dbReference type="GO" id="GO:0140359">
    <property type="term" value="F:ABC-type transporter activity"/>
    <property type="evidence" value="ECO:0007669"/>
    <property type="project" value="InterPro"/>
</dbReference>
<evidence type="ECO:0000256" key="1">
    <source>
        <dbReference type="ARBA" id="ARBA00004651"/>
    </source>
</evidence>
<dbReference type="EMBL" id="BARU01043214">
    <property type="protein sequence ID" value="GAH78960.1"/>
    <property type="molecule type" value="Genomic_DNA"/>
</dbReference>